<keyword evidence="8" id="KW-1185">Reference proteome</keyword>
<dbReference type="Gene3D" id="3.40.50.10140">
    <property type="entry name" value="Toll/interleukin-1 receptor homology (TIR) domain"/>
    <property type="match status" value="1"/>
</dbReference>
<organism evidence="6 8">
    <name type="scientific">Glycine soja</name>
    <name type="common">Wild soybean</name>
    <dbReference type="NCBI Taxonomy" id="3848"/>
    <lineage>
        <taxon>Eukaryota</taxon>
        <taxon>Viridiplantae</taxon>
        <taxon>Streptophyta</taxon>
        <taxon>Embryophyta</taxon>
        <taxon>Tracheophyta</taxon>
        <taxon>Spermatophyta</taxon>
        <taxon>Magnoliopsida</taxon>
        <taxon>eudicotyledons</taxon>
        <taxon>Gunneridae</taxon>
        <taxon>Pentapetalae</taxon>
        <taxon>rosids</taxon>
        <taxon>fabids</taxon>
        <taxon>Fabales</taxon>
        <taxon>Fabaceae</taxon>
        <taxon>Papilionoideae</taxon>
        <taxon>50 kb inversion clade</taxon>
        <taxon>NPAAA clade</taxon>
        <taxon>indigoferoid/millettioid clade</taxon>
        <taxon>Phaseoleae</taxon>
        <taxon>Glycine</taxon>
        <taxon>Glycine subgen. Soja</taxon>
    </lineage>
</organism>
<dbReference type="PANTHER" id="PTHR11017:SF431">
    <property type="entry name" value="ADP-RIBOSYL CYCLASE_CYCLIC ADP-RIBOSE HYDROLASE"/>
    <property type="match status" value="1"/>
</dbReference>
<dbReference type="SUPFAM" id="SSF46785">
    <property type="entry name" value="Winged helix' DNA-binding domain"/>
    <property type="match status" value="1"/>
</dbReference>
<evidence type="ECO:0000256" key="4">
    <source>
        <dbReference type="ARBA" id="ARBA00023027"/>
    </source>
</evidence>
<dbReference type="AlphaFoldDB" id="A0A445KES3"/>
<dbReference type="SUPFAM" id="SSF52540">
    <property type="entry name" value="P-loop containing nucleoside triphosphate hydrolases"/>
    <property type="match status" value="1"/>
</dbReference>
<dbReference type="PANTHER" id="PTHR11017">
    <property type="entry name" value="LEUCINE-RICH REPEAT-CONTAINING PROTEIN"/>
    <property type="match status" value="1"/>
</dbReference>
<dbReference type="EMBL" id="QZWG01000006">
    <property type="protein sequence ID" value="RZC09362.1"/>
    <property type="molecule type" value="Genomic_DNA"/>
</dbReference>
<evidence type="ECO:0000313" key="8">
    <source>
        <dbReference type="Proteomes" id="UP000289340"/>
    </source>
</evidence>
<keyword evidence="3" id="KW-0611">Plant defense</keyword>
<gene>
    <name evidence="6" type="ORF">D0Y65_015904</name>
</gene>
<dbReference type="Pfam" id="PF23282">
    <property type="entry name" value="WHD_ROQ1"/>
    <property type="match status" value="1"/>
</dbReference>
<dbReference type="InterPro" id="IPR027417">
    <property type="entry name" value="P-loop_NTPase"/>
</dbReference>
<comment type="caution">
    <text evidence="6">The sequence shown here is derived from an EMBL/GenBank/DDBJ whole genome shotgun (WGS) entry which is preliminary data.</text>
</comment>
<dbReference type="PRINTS" id="PR00364">
    <property type="entry name" value="DISEASERSIST"/>
</dbReference>
<dbReference type="GO" id="GO:0006952">
    <property type="term" value="P:defense response"/>
    <property type="evidence" value="ECO:0007669"/>
    <property type="project" value="UniProtKB-KW"/>
</dbReference>
<dbReference type="InterPro" id="IPR058192">
    <property type="entry name" value="WHD_ROQ1-like"/>
</dbReference>
<dbReference type="InterPro" id="IPR000157">
    <property type="entry name" value="TIR_dom"/>
</dbReference>
<evidence type="ECO:0000256" key="3">
    <source>
        <dbReference type="ARBA" id="ARBA00022821"/>
    </source>
</evidence>
<dbReference type="EMBL" id="QZWG01000006">
    <property type="protein sequence ID" value="RZC09361.1"/>
    <property type="molecule type" value="Genomic_DNA"/>
</dbReference>
<accession>A0A445KES3</accession>
<dbReference type="Pfam" id="PF00931">
    <property type="entry name" value="NB-ARC"/>
    <property type="match status" value="1"/>
</dbReference>
<dbReference type="InterPro" id="IPR002182">
    <property type="entry name" value="NB-ARC"/>
</dbReference>
<dbReference type="Gene3D" id="3.40.50.300">
    <property type="entry name" value="P-loop containing nucleotide triphosphate hydrolases"/>
    <property type="match status" value="1"/>
</dbReference>
<dbReference type="SMART" id="SM00255">
    <property type="entry name" value="TIR"/>
    <property type="match status" value="1"/>
</dbReference>
<sequence>MKFGSIFQQTNLHSSIIILNFFLRMAKTCSGASRYDVFINFRGEDTRFAFTGHLHKALCNKGIRAFMDENDIKRGDEIRATLEEAIKGSRIAITVFSKDYASSSFCLDELATILGCYREKTLLVIPVFYKVDPSDVRRLQGSYAEGLARLEERFHPNMENWKKALQKVAELAGHHFKDGAGYEFKFIRKIVDDVFDKINKAEASIYVADHPVGLHLEVEKIRKLLEAGSSDAISMIGIHGMGGVGKSTLARAVYNLHTDHFDDSCFLQNVREESNRHGLKRLQSILLSQILKKEINLASEQQGTSMIKNKLKGKKVLLVLDDVDEHKQLQAIVGKSVWSESEFGTRLVLIITTRDKQLLTSYGVKRTHEVKELSKKDAIQLLKRKAFKTYDEVDQSYNQVLNDVVTWTSGLPLALEVIGSNLFGKSIKEWESAIKQYQRIPNKEILKILKVSFDALEEEEKSVFLDITCCLKGYKCREIEDILHSLYDNCMKYHIGVLVDKSLIQISDDRVTLHDLIENMGKEIDRQKSPKETGKRRRLWLLKDIIQVLKDNSGTSEVKIICLDFPISDKQETIEWNGNAFKEMKNLKALIIRNGILSQGPNYLPESLRILEWHRHPSHCLPSDFDTTNLAIRDLE</sequence>
<feature type="domain" description="TIR" evidence="5">
    <location>
        <begin position="33"/>
        <end position="198"/>
    </location>
</feature>
<dbReference type="PROSITE" id="PS50104">
    <property type="entry name" value="TIR"/>
    <property type="match status" value="1"/>
</dbReference>
<evidence type="ECO:0000313" key="6">
    <source>
        <dbReference type="EMBL" id="RZC09361.1"/>
    </source>
</evidence>
<dbReference type="FunFam" id="3.40.50.10140:FF:000007">
    <property type="entry name" value="Disease resistance protein (TIR-NBS-LRR class)"/>
    <property type="match status" value="1"/>
</dbReference>
<dbReference type="InterPro" id="IPR044974">
    <property type="entry name" value="Disease_R_plants"/>
</dbReference>
<dbReference type="SMR" id="A0A445KES3"/>
<reference evidence="6 8" key="1">
    <citation type="submission" date="2018-09" db="EMBL/GenBank/DDBJ databases">
        <title>A high-quality reference genome of wild soybean provides a powerful tool to mine soybean genomes.</title>
        <authorList>
            <person name="Xie M."/>
            <person name="Chung C.Y.L."/>
            <person name="Li M.-W."/>
            <person name="Wong F.-L."/>
            <person name="Chan T.-F."/>
            <person name="Lam H.-M."/>
        </authorList>
    </citation>
    <scope>NUCLEOTIDE SEQUENCE [LARGE SCALE GENOMIC DNA]</scope>
    <source>
        <strain evidence="8">cv. W05</strain>
        <tissue evidence="6">Hypocotyl of etiolated seedlings</tissue>
    </source>
</reference>
<keyword evidence="1" id="KW-0433">Leucine-rich repeat</keyword>
<evidence type="ECO:0000259" key="5">
    <source>
        <dbReference type="PROSITE" id="PS50104"/>
    </source>
</evidence>
<keyword evidence="2" id="KW-0677">Repeat</keyword>
<proteinExistence type="predicted"/>
<dbReference type="InterPro" id="IPR035897">
    <property type="entry name" value="Toll_tir_struct_dom_sf"/>
</dbReference>
<evidence type="ECO:0000313" key="7">
    <source>
        <dbReference type="EMBL" id="RZC09362.1"/>
    </source>
</evidence>
<dbReference type="InterPro" id="IPR036390">
    <property type="entry name" value="WH_DNA-bd_sf"/>
</dbReference>
<evidence type="ECO:0000256" key="1">
    <source>
        <dbReference type="ARBA" id="ARBA00022614"/>
    </source>
</evidence>
<dbReference type="Pfam" id="PF01582">
    <property type="entry name" value="TIR"/>
    <property type="match status" value="1"/>
</dbReference>
<dbReference type="Gramene" id="XM_028382124.1">
    <property type="protein sequence ID" value="XP_028237925.1"/>
    <property type="gene ID" value="LOC114417036"/>
</dbReference>
<keyword evidence="4" id="KW-0520">NAD</keyword>
<dbReference type="Gene3D" id="1.10.8.430">
    <property type="entry name" value="Helical domain of apoptotic protease-activating factors"/>
    <property type="match status" value="1"/>
</dbReference>
<dbReference type="InterPro" id="IPR042197">
    <property type="entry name" value="Apaf_helical"/>
</dbReference>
<dbReference type="Proteomes" id="UP000289340">
    <property type="component" value="Chromosome 6"/>
</dbReference>
<dbReference type="SUPFAM" id="SSF52200">
    <property type="entry name" value="Toll/Interleukin receptor TIR domain"/>
    <property type="match status" value="1"/>
</dbReference>
<name>A0A445KES3_GLYSO</name>
<dbReference type="GO" id="GO:0043531">
    <property type="term" value="F:ADP binding"/>
    <property type="evidence" value="ECO:0007669"/>
    <property type="project" value="InterPro"/>
</dbReference>
<evidence type="ECO:0000256" key="2">
    <source>
        <dbReference type="ARBA" id="ARBA00022737"/>
    </source>
</evidence>
<protein>
    <submittedName>
        <fullName evidence="6">TMV resistance protein N isoform A</fullName>
    </submittedName>
    <submittedName>
        <fullName evidence="7">TMV resistance protein N isoform B</fullName>
    </submittedName>
</protein>
<dbReference type="GO" id="GO:0007165">
    <property type="term" value="P:signal transduction"/>
    <property type="evidence" value="ECO:0007669"/>
    <property type="project" value="InterPro"/>
</dbReference>